<comment type="caution">
    <text evidence="2">The sequence shown here is derived from an EMBL/GenBank/DDBJ whole genome shotgun (WGS) entry which is preliminary data.</text>
</comment>
<organism evidence="2 4">
    <name type="scientific">Phytophthora fragariae</name>
    <dbReference type="NCBI Taxonomy" id="53985"/>
    <lineage>
        <taxon>Eukaryota</taxon>
        <taxon>Sar</taxon>
        <taxon>Stramenopiles</taxon>
        <taxon>Oomycota</taxon>
        <taxon>Peronosporomycetes</taxon>
        <taxon>Peronosporales</taxon>
        <taxon>Peronosporaceae</taxon>
        <taxon>Phytophthora</taxon>
    </lineage>
</organism>
<feature type="compositionally biased region" description="Basic and acidic residues" evidence="1">
    <location>
        <begin position="48"/>
        <end position="62"/>
    </location>
</feature>
<evidence type="ECO:0000313" key="3">
    <source>
        <dbReference type="EMBL" id="KAE9361395.1"/>
    </source>
</evidence>
<protein>
    <submittedName>
        <fullName evidence="2">Uncharacterized protein</fullName>
    </submittedName>
</protein>
<gene>
    <name evidence="2" type="ORF">PF005_g1306</name>
    <name evidence="3" type="ORF">PF008_g1071</name>
</gene>
<feature type="compositionally biased region" description="Gly residues" evidence="1">
    <location>
        <begin position="73"/>
        <end position="89"/>
    </location>
</feature>
<evidence type="ECO:0000313" key="4">
    <source>
        <dbReference type="Proteomes" id="UP000433483"/>
    </source>
</evidence>
<dbReference type="Proteomes" id="UP000433483">
    <property type="component" value="Unassembled WGS sequence"/>
</dbReference>
<keyword evidence="4" id="KW-1185">Reference proteome</keyword>
<evidence type="ECO:0000313" key="5">
    <source>
        <dbReference type="Proteomes" id="UP000486351"/>
    </source>
</evidence>
<dbReference type="AlphaFoldDB" id="A0A6A3ZKX4"/>
<sequence>MIAAAGHDTDSSNSDDSDESDNNGEDDGRGGAGAQPPFRHAPSPSNQREMEARGGIGGDDHGNGTGDDTCSGQNGGGGGGRGGVGGPTPHGGRMQSNRHEAAAGGDGELESMSWLGAQL</sequence>
<dbReference type="EMBL" id="QXGB01000031">
    <property type="protein sequence ID" value="KAE9235852.1"/>
    <property type="molecule type" value="Genomic_DNA"/>
</dbReference>
<dbReference type="Proteomes" id="UP000486351">
    <property type="component" value="Unassembled WGS sequence"/>
</dbReference>
<feature type="compositionally biased region" description="Acidic residues" evidence="1">
    <location>
        <begin position="13"/>
        <end position="25"/>
    </location>
</feature>
<feature type="region of interest" description="Disordered" evidence="1">
    <location>
        <begin position="1"/>
        <end position="119"/>
    </location>
</feature>
<accession>A0A6A3ZKX4</accession>
<reference evidence="2 4" key="1">
    <citation type="submission" date="2018-08" db="EMBL/GenBank/DDBJ databases">
        <title>Genomic investigation of the strawberry pathogen Phytophthora fragariae indicates pathogenicity is determined by transcriptional variation in three key races.</title>
        <authorList>
            <person name="Adams T.M."/>
            <person name="Armitage A.D."/>
            <person name="Sobczyk M.K."/>
            <person name="Bates H.J."/>
            <person name="Dunwell J.M."/>
            <person name="Nellist C.F."/>
            <person name="Harrison R.J."/>
        </authorList>
    </citation>
    <scope>NUCLEOTIDE SEQUENCE [LARGE SCALE GENOMIC DNA]</scope>
    <source>
        <strain evidence="2 4">NOV-27</strain>
        <strain evidence="3 5">NOV-77</strain>
    </source>
</reference>
<name>A0A6A3ZKX4_9STRA</name>
<dbReference type="EMBL" id="QXFY01000025">
    <property type="protein sequence ID" value="KAE9361395.1"/>
    <property type="molecule type" value="Genomic_DNA"/>
</dbReference>
<proteinExistence type="predicted"/>
<evidence type="ECO:0000256" key="1">
    <source>
        <dbReference type="SAM" id="MobiDB-lite"/>
    </source>
</evidence>
<evidence type="ECO:0000313" key="2">
    <source>
        <dbReference type="EMBL" id="KAE9235852.1"/>
    </source>
</evidence>